<protein>
    <submittedName>
        <fullName evidence="1">PPUP8530</fullName>
    </submittedName>
</protein>
<reference evidence="1" key="1">
    <citation type="submission" date="2014-12" db="EMBL/GenBank/DDBJ databases">
        <title>Parallel Evolution in Life History Adaptation Evident in the Tissue-Specific Poeciliopsis prolifica transcriptome.</title>
        <authorList>
            <person name="Jue N.K."/>
            <person name="Foley R.J."/>
            <person name="Obergfell C."/>
            <person name="Reznick D.N."/>
            <person name="O'Neill R.J."/>
            <person name="O'Neill M.J."/>
        </authorList>
    </citation>
    <scope>NUCLEOTIDE SEQUENCE</scope>
</reference>
<accession>A0A0S7ERN6</accession>
<sequence length="99" mass="11680">LEQTLPYLRMTPRINKKAQINYTNPPVGIHRWVQHDDKDNLCKSLYQSNPQTSTLSSSIDTIRKWEHLNPVVQPHLELFTNIYSKSNQLRANQHYLSEH</sequence>
<gene>
    <name evidence="1" type="primary">PPUP8530</name>
</gene>
<dbReference type="AlphaFoldDB" id="A0A0S7ERN6"/>
<proteinExistence type="predicted"/>
<organism evidence="1">
    <name type="scientific">Poeciliopsis prolifica</name>
    <name type="common">blackstripe livebearer</name>
    <dbReference type="NCBI Taxonomy" id="188132"/>
    <lineage>
        <taxon>Eukaryota</taxon>
        <taxon>Metazoa</taxon>
        <taxon>Chordata</taxon>
        <taxon>Craniata</taxon>
        <taxon>Vertebrata</taxon>
        <taxon>Euteleostomi</taxon>
        <taxon>Actinopterygii</taxon>
        <taxon>Neopterygii</taxon>
        <taxon>Teleostei</taxon>
        <taxon>Neoteleostei</taxon>
        <taxon>Acanthomorphata</taxon>
        <taxon>Ovalentaria</taxon>
        <taxon>Atherinomorphae</taxon>
        <taxon>Cyprinodontiformes</taxon>
        <taxon>Poeciliidae</taxon>
        <taxon>Poeciliinae</taxon>
        <taxon>Poeciliopsis</taxon>
    </lineage>
</organism>
<evidence type="ECO:0000313" key="1">
    <source>
        <dbReference type="EMBL" id="JAO05728.1"/>
    </source>
</evidence>
<dbReference type="EMBL" id="GBYX01475949">
    <property type="protein sequence ID" value="JAO05728.1"/>
    <property type="molecule type" value="Transcribed_RNA"/>
</dbReference>
<name>A0A0S7ERN6_9TELE</name>
<feature type="non-terminal residue" evidence="1">
    <location>
        <position position="1"/>
    </location>
</feature>